<feature type="compositionally biased region" description="Basic and acidic residues" evidence="5">
    <location>
        <begin position="103"/>
        <end position="118"/>
    </location>
</feature>
<dbReference type="EMBL" id="CH981532">
    <property type="protein sequence ID" value="EDK47218.1"/>
    <property type="molecule type" value="Genomic_DNA"/>
</dbReference>
<evidence type="ECO:0000259" key="6">
    <source>
        <dbReference type="Pfam" id="PF08314"/>
    </source>
</evidence>
<dbReference type="GO" id="GO:0006890">
    <property type="term" value="P:retrograde vesicle-mediated transport, Golgi to endoplasmic reticulum"/>
    <property type="evidence" value="ECO:0007669"/>
    <property type="project" value="InterPro"/>
</dbReference>
<dbReference type="InParanoid" id="A5E710"/>
<evidence type="ECO:0000313" key="7">
    <source>
        <dbReference type="EMBL" id="EDK47218.1"/>
    </source>
</evidence>
<accession>A5E710</accession>
<evidence type="ECO:0000256" key="1">
    <source>
        <dbReference type="ARBA" id="ARBA00004240"/>
    </source>
</evidence>
<dbReference type="KEGG" id="lel:PVL30_002499"/>
<dbReference type="PANTHER" id="PTHR40787">
    <property type="entry name" value="SECRETED PROTEIN"/>
    <property type="match status" value="1"/>
</dbReference>
<evidence type="ECO:0000256" key="5">
    <source>
        <dbReference type="SAM" id="MobiDB-lite"/>
    </source>
</evidence>
<comment type="subcellular location">
    <subcellularLocation>
        <location evidence="1">Endoplasmic reticulum</location>
    </subcellularLocation>
</comment>
<evidence type="ECO:0000256" key="4">
    <source>
        <dbReference type="ARBA" id="ARBA00022927"/>
    </source>
</evidence>
<dbReference type="Pfam" id="PF08314">
    <property type="entry name" value="Sec39"/>
    <property type="match status" value="1"/>
</dbReference>
<dbReference type="GeneID" id="5230491"/>
<dbReference type="STRING" id="379508.A5E710"/>
<protein>
    <recommendedName>
        <fullName evidence="6">Sec39 domain-containing protein</fullName>
    </recommendedName>
</protein>
<reference evidence="7 8" key="1">
    <citation type="journal article" date="2009" name="Nature">
        <title>Evolution of pathogenicity and sexual reproduction in eight Candida genomes.</title>
        <authorList>
            <person name="Butler G."/>
            <person name="Rasmussen M.D."/>
            <person name="Lin M.F."/>
            <person name="Santos M.A."/>
            <person name="Sakthikumar S."/>
            <person name="Munro C.A."/>
            <person name="Rheinbay E."/>
            <person name="Grabherr M."/>
            <person name="Forche A."/>
            <person name="Reedy J.L."/>
            <person name="Agrafioti I."/>
            <person name="Arnaud M.B."/>
            <person name="Bates S."/>
            <person name="Brown A.J."/>
            <person name="Brunke S."/>
            <person name="Costanzo M.C."/>
            <person name="Fitzpatrick D.A."/>
            <person name="de Groot P.W."/>
            <person name="Harris D."/>
            <person name="Hoyer L.L."/>
            <person name="Hube B."/>
            <person name="Klis F.M."/>
            <person name="Kodira C."/>
            <person name="Lennard N."/>
            <person name="Logue M.E."/>
            <person name="Martin R."/>
            <person name="Neiman A.M."/>
            <person name="Nikolaou E."/>
            <person name="Quail M.A."/>
            <person name="Quinn J."/>
            <person name="Santos M.C."/>
            <person name="Schmitzberger F.F."/>
            <person name="Sherlock G."/>
            <person name="Shah P."/>
            <person name="Silverstein K.A."/>
            <person name="Skrzypek M.S."/>
            <person name="Soll D."/>
            <person name="Staggs R."/>
            <person name="Stansfield I."/>
            <person name="Stumpf M.P."/>
            <person name="Sudbery P.E."/>
            <person name="Srikantha T."/>
            <person name="Zeng Q."/>
            <person name="Berman J."/>
            <person name="Berriman M."/>
            <person name="Heitman J."/>
            <person name="Gow N.A."/>
            <person name="Lorenz M.C."/>
            <person name="Birren B.W."/>
            <person name="Kellis M."/>
            <person name="Cuomo C.A."/>
        </authorList>
    </citation>
    <scope>NUCLEOTIDE SEQUENCE [LARGE SCALE GENOMIC DNA]</scope>
    <source>
        <strain evidence="8">ATCC 11503 / BCRC 21390 / CBS 2605 / JCM 1781 / NBRC 1676 / NRRL YB-4239</strain>
    </source>
</reference>
<dbReference type="OMA" id="WLTFYQV"/>
<sequence>MSANMELARTTDAGLYVSLVQSLALPQNQKQFLINIQNIQQKIGNLTPHYVSTSNLLNILLVHTLPGLIPYSIVLQAARYILETSLEKEIGPVEKEIDNEDNDKDKDKDTEREDHDIENKVEEQVPIQNETSLIETADNLLQETNHKAADILDFEYNKFASVNANLLGFLQAKTFALSQFYNDLNEIDDLFDNIEFREFQDWNEGVLMPYTYYWSNYGAEYSLSLMSLQTYLQSSYNEKFDKLVQPLTNGQIQTSEEWLLQTIIPLLKYHDYNIDALDRWMFQVYKGSILKKFGLWNIVFRLLNLEVLKSEHTSTTLMIKMKTKIIPHYLASCYYYNLNGNANSLSSVELMKLYDTIKATLANILDNEDEFKNEPKELLLGEVDLSVGSNETMTYKEFSSESNPLAILFKPEYAPFLLRAIATCQRLYPISQITMQEYLQLKLTSDNSNDKGNGLSSNLAQKELMKIMNNVNATNWKLMYQLILQFKNEFVLNSNRAKADYVIVERLLMSGLIEESEELVRDHKTELSPIEIYEVFMDKFWESFNSANNINDKIGHLHQARRCLDIIEQLPEYTQLPATKREKIIALKHLFKAMSAMKNFKIVVEKNKPFTPSQLVKFSNHSAHEQLGKKECFLLITVILEQNPKSYLAFEKLFRILNDLLLYFELDSSTVDTNLYFSKLKTACIESALVDNNFSYAYTQSIELFEHFGNLLSNDFNIDQFWLTFYQVGKFVSPGWLDNADPQEMQKVWIKQRQILSLTLQRLDCGDHSRVILDQWNKVNAKLEENSRDTNVANMRQFQIQKEMNNAKSDSAWSLGLHPQDIINDASHSTNKAGEKISNLFVSGLGWAIGANR</sequence>
<proteinExistence type="predicted"/>
<feature type="domain" description="Sec39" evidence="6">
    <location>
        <begin position="36"/>
        <end position="786"/>
    </location>
</feature>
<evidence type="ECO:0000256" key="3">
    <source>
        <dbReference type="ARBA" id="ARBA00022824"/>
    </source>
</evidence>
<keyword evidence="2" id="KW-0813">Transport</keyword>
<dbReference type="eggNOG" id="ENOG502RS0W">
    <property type="taxonomic scope" value="Eukaryota"/>
</dbReference>
<dbReference type="Proteomes" id="UP000001996">
    <property type="component" value="Unassembled WGS sequence"/>
</dbReference>
<dbReference type="GO" id="GO:0005783">
    <property type="term" value="C:endoplasmic reticulum"/>
    <property type="evidence" value="ECO:0007669"/>
    <property type="project" value="UniProtKB-SubCell"/>
</dbReference>
<organism evidence="7 8">
    <name type="scientific">Lodderomyces elongisporus (strain ATCC 11503 / CBS 2605 / JCM 1781 / NBRC 1676 / NRRL YB-4239)</name>
    <name type="common">Yeast</name>
    <name type="synonym">Saccharomyces elongisporus</name>
    <dbReference type="NCBI Taxonomy" id="379508"/>
    <lineage>
        <taxon>Eukaryota</taxon>
        <taxon>Fungi</taxon>
        <taxon>Dikarya</taxon>
        <taxon>Ascomycota</taxon>
        <taxon>Saccharomycotina</taxon>
        <taxon>Pichiomycetes</taxon>
        <taxon>Debaryomycetaceae</taxon>
        <taxon>Candida/Lodderomyces clade</taxon>
        <taxon>Lodderomyces</taxon>
    </lineage>
</organism>
<feature type="region of interest" description="Disordered" evidence="5">
    <location>
        <begin position="93"/>
        <end position="118"/>
    </location>
</feature>
<dbReference type="HOGENOM" id="CLU_014756_0_0_1"/>
<evidence type="ECO:0000256" key="2">
    <source>
        <dbReference type="ARBA" id="ARBA00022448"/>
    </source>
</evidence>
<dbReference type="VEuPathDB" id="FungiDB:LELG_05399"/>
<keyword evidence="8" id="KW-1185">Reference proteome</keyword>
<name>A5E710_LODEL</name>
<dbReference type="OrthoDB" id="342024at2759"/>
<gene>
    <name evidence="7" type="ORF">LELG_05399</name>
</gene>
<evidence type="ECO:0000313" key="8">
    <source>
        <dbReference type="Proteomes" id="UP000001996"/>
    </source>
</evidence>
<dbReference type="PANTHER" id="PTHR40787:SF3">
    <property type="entry name" value="PROTEIN TRANSPORT PROTEIN SEC39"/>
    <property type="match status" value="1"/>
</dbReference>
<keyword evidence="4" id="KW-0653">Protein transport</keyword>
<dbReference type="InterPro" id="IPR013244">
    <property type="entry name" value="Sec39_domain"/>
</dbReference>
<dbReference type="AlphaFoldDB" id="A5E710"/>
<dbReference type="GO" id="GO:0015031">
    <property type="term" value="P:protein transport"/>
    <property type="evidence" value="ECO:0007669"/>
    <property type="project" value="UniProtKB-KW"/>
</dbReference>
<keyword evidence="3" id="KW-0256">Endoplasmic reticulum</keyword>